<dbReference type="PANTHER" id="PTHR22762:SF133">
    <property type="entry name" value="P-TYPE DOMAIN-CONTAINING PROTEIN"/>
    <property type="match status" value="1"/>
</dbReference>
<evidence type="ECO:0000256" key="2">
    <source>
        <dbReference type="RuleBase" id="RU361185"/>
    </source>
</evidence>
<dbReference type="GO" id="GO:0005975">
    <property type="term" value="P:carbohydrate metabolic process"/>
    <property type="evidence" value="ECO:0007669"/>
    <property type="project" value="InterPro"/>
</dbReference>
<dbReference type="Pfam" id="PF01055">
    <property type="entry name" value="Glyco_hydro_31_2nd"/>
    <property type="match status" value="1"/>
</dbReference>
<evidence type="ECO:0000313" key="6">
    <source>
        <dbReference type="Proteomes" id="UP000789572"/>
    </source>
</evidence>
<feature type="non-terminal residue" evidence="5">
    <location>
        <position position="313"/>
    </location>
</feature>
<sequence>AIFLPTAHNPNPNETASDIQEPVVASTQHMIVETVEVETVTESKESSVFSKIKSVFAGIGEDIKEISRDSDSSRRLCRRSEVEFSMTNPPYAINNGGKELSLSYRTSPMDAYHHNGEFEYDAHNLFGHMEAQTTYRSLRKIRPNKRPFLLSRSTFPSSGRYVAHWLGDNASTWEDLQYSIPGILSFQLFCIPLTGADLCGFNDKCNEELAMRWVELGSFYPFCRNHNVIGMPSQEVYSWESVEKVARKYIGLRYALLPYWYTAFYRSSTKGTPVLRPLWASYPEDKETYNIEHQFLIHDGILISPVLEAEKKE</sequence>
<dbReference type="SUPFAM" id="SSF51445">
    <property type="entry name" value="(Trans)glycosidases"/>
    <property type="match status" value="1"/>
</dbReference>
<keyword evidence="2" id="KW-0326">Glycosidase</keyword>
<gene>
    <name evidence="5" type="ORF">POCULU_LOCUS10714</name>
</gene>
<dbReference type="InterPro" id="IPR048395">
    <property type="entry name" value="Glyco_hydro_31_C"/>
</dbReference>
<organism evidence="5 6">
    <name type="scientific">Paraglomus occultum</name>
    <dbReference type="NCBI Taxonomy" id="144539"/>
    <lineage>
        <taxon>Eukaryota</taxon>
        <taxon>Fungi</taxon>
        <taxon>Fungi incertae sedis</taxon>
        <taxon>Mucoromycota</taxon>
        <taxon>Glomeromycotina</taxon>
        <taxon>Glomeromycetes</taxon>
        <taxon>Paraglomerales</taxon>
        <taxon>Paraglomeraceae</taxon>
        <taxon>Paraglomus</taxon>
    </lineage>
</organism>
<dbReference type="Gene3D" id="3.20.20.80">
    <property type="entry name" value="Glycosidases"/>
    <property type="match status" value="1"/>
</dbReference>
<dbReference type="PANTHER" id="PTHR22762">
    <property type="entry name" value="ALPHA-GLUCOSIDASE"/>
    <property type="match status" value="1"/>
</dbReference>
<accession>A0A9N9E816</accession>
<dbReference type="AlphaFoldDB" id="A0A9N9E816"/>
<dbReference type="Pfam" id="PF21365">
    <property type="entry name" value="Glyco_hydro_31_3rd"/>
    <property type="match status" value="1"/>
</dbReference>
<dbReference type="EMBL" id="CAJVPJ010006112">
    <property type="protein sequence ID" value="CAG8666208.1"/>
    <property type="molecule type" value="Genomic_DNA"/>
</dbReference>
<feature type="domain" description="Glycoside hydrolase family 31 TIM barrel" evidence="3">
    <location>
        <begin position="108"/>
        <end position="263"/>
    </location>
</feature>
<name>A0A9N9E816_9GLOM</name>
<dbReference type="OrthoDB" id="5839090at2759"/>
<keyword evidence="2" id="KW-0378">Hydrolase</keyword>
<protein>
    <submittedName>
        <fullName evidence="5">8063_t:CDS:1</fullName>
    </submittedName>
</protein>
<dbReference type="InterPro" id="IPR017853">
    <property type="entry name" value="GH"/>
</dbReference>
<dbReference type="InterPro" id="IPR013780">
    <property type="entry name" value="Glyco_hydro_b"/>
</dbReference>
<comment type="similarity">
    <text evidence="1 2">Belongs to the glycosyl hydrolase 31 family.</text>
</comment>
<feature type="non-terminal residue" evidence="5">
    <location>
        <position position="1"/>
    </location>
</feature>
<proteinExistence type="inferred from homology"/>
<evidence type="ECO:0000259" key="4">
    <source>
        <dbReference type="Pfam" id="PF21365"/>
    </source>
</evidence>
<evidence type="ECO:0000259" key="3">
    <source>
        <dbReference type="Pfam" id="PF01055"/>
    </source>
</evidence>
<dbReference type="InterPro" id="IPR000322">
    <property type="entry name" value="Glyco_hydro_31_TIM"/>
</dbReference>
<keyword evidence="6" id="KW-1185">Reference proteome</keyword>
<evidence type="ECO:0000313" key="5">
    <source>
        <dbReference type="EMBL" id="CAG8666208.1"/>
    </source>
</evidence>
<dbReference type="Proteomes" id="UP000789572">
    <property type="component" value="Unassembled WGS sequence"/>
</dbReference>
<reference evidence="5" key="1">
    <citation type="submission" date="2021-06" db="EMBL/GenBank/DDBJ databases">
        <authorList>
            <person name="Kallberg Y."/>
            <person name="Tangrot J."/>
            <person name="Rosling A."/>
        </authorList>
    </citation>
    <scope>NUCLEOTIDE SEQUENCE</scope>
    <source>
        <strain evidence="5">IA702</strain>
    </source>
</reference>
<dbReference type="Gene3D" id="2.60.40.1180">
    <property type="entry name" value="Golgi alpha-mannosidase II"/>
    <property type="match status" value="1"/>
</dbReference>
<dbReference type="GO" id="GO:0004553">
    <property type="term" value="F:hydrolase activity, hydrolyzing O-glycosyl compounds"/>
    <property type="evidence" value="ECO:0007669"/>
    <property type="project" value="InterPro"/>
</dbReference>
<comment type="caution">
    <text evidence="5">The sequence shown here is derived from an EMBL/GenBank/DDBJ whole genome shotgun (WGS) entry which is preliminary data.</text>
</comment>
<evidence type="ECO:0000256" key="1">
    <source>
        <dbReference type="ARBA" id="ARBA00007806"/>
    </source>
</evidence>
<dbReference type="SUPFAM" id="SSF51011">
    <property type="entry name" value="Glycosyl hydrolase domain"/>
    <property type="match status" value="1"/>
</dbReference>
<feature type="domain" description="Glycosyl hydrolase family 31 C-terminal" evidence="4">
    <location>
        <begin position="271"/>
        <end position="311"/>
    </location>
</feature>